<dbReference type="Proteomes" id="UP000226357">
    <property type="component" value="Unassembled WGS sequence"/>
</dbReference>
<reference evidence="2 3" key="1">
    <citation type="submission" date="2017-09" db="EMBL/GenBank/DDBJ databases">
        <title>Large-scale bioinformatics analysis of Bacillus genomes uncovers conserved roles of natural products in bacterial physiology.</title>
        <authorList>
            <consortium name="Agbiome Team Llc"/>
            <person name="Bleich R.M."/>
            <person name="Grubbs K.J."/>
            <person name="Santa Maria K.C."/>
            <person name="Allen S.E."/>
            <person name="Farag S."/>
            <person name="Shank E.A."/>
            <person name="Bowers A."/>
        </authorList>
    </citation>
    <scope>NUCLEOTIDE SEQUENCE [LARGE SCALE GENOMIC DNA]</scope>
    <source>
        <strain evidence="2 3">AFS067272</strain>
    </source>
</reference>
<dbReference type="EMBL" id="NVBO01000077">
    <property type="protein sequence ID" value="PFS02027.1"/>
    <property type="molecule type" value="Genomic_DNA"/>
</dbReference>
<evidence type="ECO:0000313" key="3">
    <source>
        <dbReference type="Proteomes" id="UP000226357"/>
    </source>
</evidence>
<proteinExistence type="predicted"/>
<name>A0AA44QBQ8_BACCE</name>
<accession>A0AA44QBQ8</accession>
<dbReference type="AlphaFoldDB" id="A0AA44QBQ8"/>
<evidence type="ECO:0000313" key="2">
    <source>
        <dbReference type="EMBL" id="PFS02027.1"/>
    </source>
</evidence>
<evidence type="ECO:0000256" key="1">
    <source>
        <dbReference type="SAM" id="Coils"/>
    </source>
</evidence>
<feature type="coiled-coil region" evidence="1">
    <location>
        <begin position="178"/>
        <end position="205"/>
    </location>
</feature>
<sequence>MNTAITNQETFIIDANVRETYMNRIDVLEKVKGLLLLPNVGYATTKQVAEFYEVDRVTLNKVMERNKNELIEDGMCYKRYGEVTNEVNRQDVNLLSLGVSYRGTSVFPRRAILRVGMLLRDSAIAKEVRTQLLNIEEKATSEAKVSDISEEMHLQMAVSQAFASEDINTLAQAVTQLMKFKQRHITEIENKLQEQKAVIQTLAKEETQYKDPKKLLRKLVNHYSTLIHGTVSTNRGWIDLRRHLVNKLEKGINLKSRRTNARKSNPRASYISVIHPEEFKIIIPAMVGICVSSGVDVSDIMKDA</sequence>
<keyword evidence="1" id="KW-0175">Coiled coil</keyword>
<gene>
    <name evidence="2" type="ORF">COK38_10125</name>
</gene>
<organism evidence="2 3">
    <name type="scientific">Bacillus cereus</name>
    <dbReference type="NCBI Taxonomy" id="1396"/>
    <lineage>
        <taxon>Bacteria</taxon>
        <taxon>Bacillati</taxon>
        <taxon>Bacillota</taxon>
        <taxon>Bacilli</taxon>
        <taxon>Bacillales</taxon>
        <taxon>Bacillaceae</taxon>
        <taxon>Bacillus</taxon>
        <taxon>Bacillus cereus group</taxon>
    </lineage>
</organism>
<protein>
    <submittedName>
        <fullName evidence="2">Uncharacterized protein</fullName>
    </submittedName>
</protein>
<comment type="caution">
    <text evidence="2">The sequence shown here is derived from an EMBL/GenBank/DDBJ whole genome shotgun (WGS) entry which is preliminary data.</text>
</comment>
<dbReference type="RefSeq" id="WP_098522611.1">
    <property type="nucleotide sequence ID" value="NZ_NUYJ01000010.1"/>
</dbReference>